<comment type="caution">
    <text evidence="1">The sequence shown here is derived from an EMBL/GenBank/DDBJ whole genome shotgun (WGS) entry which is preliminary data.</text>
</comment>
<organism evidence="1 2">
    <name type="scientific">Prauserella halophila</name>
    <dbReference type="NCBI Taxonomy" id="185641"/>
    <lineage>
        <taxon>Bacteria</taxon>
        <taxon>Bacillati</taxon>
        <taxon>Actinomycetota</taxon>
        <taxon>Actinomycetes</taxon>
        <taxon>Pseudonocardiales</taxon>
        <taxon>Pseudonocardiaceae</taxon>
        <taxon>Prauserella</taxon>
    </lineage>
</organism>
<gene>
    <name evidence="1" type="ORF">GCM10009676_07450</name>
</gene>
<dbReference type="InterPro" id="IPR038056">
    <property type="entry name" value="YjbR-like_sf"/>
</dbReference>
<name>A0ABP4GM56_9PSEU</name>
<dbReference type="EMBL" id="BAAALN010000002">
    <property type="protein sequence ID" value="GAA1227655.1"/>
    <property type="molecule type" value="Genomic_DNA"/>
</dbReference>
<dbReference type="Proteomes" id="UP001500653">
    <property type="component" value="Unassembled WGS sequence"/>
</dbReference>
<dbReference type="PANTHER" id="PTHR35145:SF1">
    <property type="entry name" value="CYTOPLASMIC PROTEIN"/>
    <property type="match status" value="1"/>
</dbReference>
<sequence length="150" mass="16567">MPVDVCGRRYRPVMTPERLKAACLAFTGAGEEFPFDEHVSVFKVSGKIFALSALGRTPLSVNLKCEPELALQLRASYPAVTPGWHMNKRHWNTVVLDDGSLPEQLILDLVEDSYDLVVANLPRATRERLGWKALAEEQVRPGPSGPAARS</sequence>
<dbReference type="InterPro" id="IPR058532">
    <property type="entry name" value="YjbR/MT2646/Rv2570-like"/>
</dbReference>
<keyword evidence="2" id="KW-1185">Reference proteome</keyword>
<dbReference type="Gene3D" id="3.90.1150.30">
    <property type="match status" value="1"/>
</dbReference>
<dbReference type="GO" id="GO:0003677">
    <property type="term" value="F:DNA binding"/>
    <property type="evidence" value="ECO:0007669"/>
    <property type="project" value="UniProtKB-KW"/>
</dbReference>
<dbReference type="SUPFAM" id="SSF142906">
    <property type="entry name" value="YjbR-like"/>
    <property type="match status" value="1"/>
</dbReference>
<evidence type="ECO:0000313" key="2">
    <source>
        <dbReference type="Proteomes" id="UP001500653"/>
    </source>
</evidence>
<dbReference type="InterPro" id="IPR007351">
    <property type="entry name" value="YjbR"/>
</dbReference>
<reference evidence="2" key="1">
    <citation type="journal article" date="2019" name="Int. J. Syst. Evol. Microbiol.">
        <title>The Global Catalogue of Microorganisms (GCM) 10K type strain sequencing project: providing services to taxonomists for standard genome sequencing and annotation.</title>
        <authorList>
            <consortium name="The Broad Institute Genomics Platform"/>
            <consortium name="The Broad Institute Genome Sequencing Center for Infectious Disease"/>
            <person name="Wu L."/>
            <person name="Ma J."/>
        </authorList>
    </citation>
    <scope>NUCLEOTIDE SEQUENCE [LARGE SCALE GENOMIC DNA]</scope>
    <source>
        <strain evidence="2">JCM 13023</strain>
    </source>
</reference>
<dbReference type="Pfam" id="PF04237">
    <property type="entry name" value="YjbR"/>
    <property type="match status" value="1"/>
</dbReference>
<keyword evidence="1" id="KW-0238">DNA-binding</keyword>
<evidence type="ECO:0000313" key="1">
    <source>
        <dbReference type="EMBL" id="GAA1227655.1"/>
    </source>
</evidence>
<protein>
    <submittedName>
        <fullName evidence="1">MmcQ/YjbR family DNA-binding protein</fullName>
    </submittedName>
</protein>
<accession>A0ABP4GM56</accession>
<proteinExistence type="predicted"/>
<dbReference type="PANTHER" id="PTHR35145">
    <property type="entry name" value="CYTOPLASMIC PROTEIN-RELATED"/>
    <property type="match status" value="1"/>
</dbReference>